<dbReference type="InterPro" id="IPR003715">
    <property type="entry name" value="Poly_export_N"/>
</dbReference>
<comment type="caution">
    <text evidence="4">The sequence shown here is derived from an EMBL/GenBank/DDBJ whole genome shotgun (WGS) entry which is preliminary data.</text>
</comment>
<dbReference type="Pfam" id="PF02563">
    <property type="entry name" value="Poly_export"/>
    <property type="match status" value="1"/>
</dbReference>
<dbReference type="Proteomes" id="UP000620064">
    <property type="component" value="Unassembled WGS sequence"/>
</dbReference>
<proteinExistence type="predicted"/>
<gene>
    <name evidence="4" type="ORF">GCM10010992_21000</name>
</gene>
<accession>A0ABQ2NK24</accession>
<protein>
    <submittedName>
        <fullName evidence="4">Polysaccharide export outer membrane protein</fullName>
    </submittedName>
</protein>
<dbReference type="PANTHER" id="PTHR33619:SF3">
    <property type="entry name" value="POLYSACCHARIDE EXPORT PROTEIN GFCE-RELATED"/>
    <property type="match status" value="1"/>
</dbReference>
<name>A0ABQ2NK24_9FLAO</name>
<keyword evidence="1" id="KW-0732">Signal</keyword>
<sequence length="240" mass="26655">MPKKDMIYMDKDLNYNAEITQAKFLGNKLLVGDVLDIKVTGYDEIAIKPFNLGTISQINSNGSGSSGADLAYTIDKEGEINFPTLGKIKVEGMTLDELKADLESRLKKYLVEPIVIIKQNNLKLTFLGEFGARGQVSYSNEKMNILQAVAIGGGTKEDADLRNIRLIRNVNGVDQTITLDLTDYNISNSPYYYVQNNDILYALPNRDAQILANKTPILTKILTYSGLVGLGLVIFNFFRN</sequence>
<dbReference type="Gene3D" id="3.30.1950.10">
    <property type="entry name" value="wza like domain"/>
    <property type="match status" value="1"/>
</dbReference>
<organism evidence="4 5">
    <name type="scientific">Cloacibacterium rupense</name>
    <dbReference type="NCBI Taxonomy" id="517423"/>
    <lineage>
        <taxon>Bacteria</taxon>
        <taxon>Pseudomonadati</taxon>
        <taxon>Bacteroidota</taxon>
        <taxon>Flavobacteriia</taxon>
        <taxon>Flavobacteriales</taxon>
        <taxon>Weeksellaceae</taxon>
    </lineage>
</organism>
<keyword evidence="2" id="KW-1133">Transmembrane helix</keyword>
<keyword evidence="5" id="KW-1185">Reference proteome</keyword>
<evidence type="ECO:0000313" key="4">
    <source>
        <dbReference type="EMBL" id="GGP05333.1"/>
    </source>
</evidence>
<dbReference type="PANTHER" id="PTHR33619">
    <property type="entry name" value="POLYSACCHARIDE EXPORT PROTEIN GFCE-RELATED"/>
    <property type="match status" value="1"/>
</dbReference>
<evidence type="ECO:0000259" key="3">
    <source>
        <dbReference type="Pfam" id="PF02563"/>
    </source>
</evidence>
<reference evidence="5" key="1">
    <citation type="journal article" date="2019" name="Int. J. Syst. Evol. Microbiol.">
        <title>The Global Catalogue of Microorganisms (GCM) 10K type strain sequencing project: providing services to taxonomists for standard genome sequencing and annotation.</title>
        <authorList>
            <consortium name="The Broad Institute Genomics Platform"/>
            <consortium name="The Broad Institute Genome Sequencing Center for Infectious Disease"/>
            <person name="Wu L."/>
            <person name="Ma J."/>
        </authorList>
    </citation>
    <scope>NUCLEOTIDE SEQUENCE [LARGE SCALE GENOMIC DNA]</scope>
    <source>
        <strain evidence="5">CGMCC 1.7656</strain>
    </source>
</reference>
<keyword evidence="2" id="KW-0812">Transmembrane</keyword>
<feature type="transmembrane region" description="Helical" evidence="2">
    <location>
        <begin position="221"/>
        <end position="238"/>
    </location>
</feature>
<feature type="domain" description="Polysaccharide export protein N-terminal" evidence="3">
    <location>
        <begin position="29"/>
        <end position="117"/>
    </location>
</feature>
<evidence type="ECO:0000256" key="2">
    <source>
        <dbReference type="SAM" id="Phobius"/>
    </source>
</evidence>
<evidence type="ECO:0000256" key="1">
    <source>
        <dbReference type="ARBA" id="ARBA00022729"/>
    </source>
</evidence>
<dbReference type="Gene3D" id="3.10.560.10">
    <property type="entry name" value="Outer membrane lipoprotein wza domain like"/>
    <property type="match status" value="1"/>
</dbReference>
<evidence type="ECO:0000313" key="5">
    <source>
        <dbReference type="Proteomes" id="UP000620064"/>
    </source>
</evidence>
<dbReference type="InterPro" id="IPR049712">
    <property type="entry name" value="Poly_export"/>
</dbReference>
<dbReference type="EMBL" id="BMLV01000005">
    <property type="protein sequence ID" value="GGP05333.1"/>
    <property type="molecule type" value="Genomic_DNA"/>
</dbReference>
<keyword evidence="2" id="KW-0472">Membrane</keyword>